<proteinExistence type="predicted"/>
<dbReference type="Proteomes" id="UP000295832">
    <property type="component" value="Unassembled WGS sequence"/>
</dbReference>
<dbReference type="STRING" id="926561.GCA_000379025_01597"/>
<sequence length="213" mass="24271">MKKLKFIFLTILIISLIVYFNVNKIDKQNNDTLSSFEKSRFFSNFKKRDEIDFSDINYLSAETTKDEKLEEAFAKVYNLKKGRDEIRYYYNRIDLNGDDKQEFFVLLVGRVVCGSGGCSALLFEDNNDEYNLISRFSLVNNPIIISKDKTNGWNDIIIPVAGGGIKNFFAQMKFNGKKYPLNPSIEPAIKVGAKIKGTAIVADDLLKSKGIKF</sequence>
<protein>
    <submittedName>
        <fullName evidence="1">Uncharacterized protein</fullName>
    </submittedName>
</protein>
<keyword evidence="2" id="KW-1185">Reference proteome</keyword>
<name>A0A4R8GVV6_9FIRM</name>
<dbReference type="RefSeq" id="WP_134117538.1">
    <property type="nucleotide sequence ID" value="NZ_SOEG01000020.1"/>
</dbReference>
<reference evidence="1 2" key="1">
    <citation type="submission" date="2019-03" db="EMBL/GenBank/DDBJ databases">
        <title>Subsurface microbial communities from deep shales in Ohio and West Virginia, USA.</title>
        <authorList>
            <person name="Wrighton K."/>
        </authorList>
    </citation>
    <scope>NUCLEOTIDE SEQUENCE [LARGE SCALE GENOMIC DNA]</scope>
    <source>
        <strain evidence="1 2">MSL 6dP</strain>
    </source>
</reference>
<accession>A0A4R8GVV6</accession>
<gene>
    <name evidence="1" type="ORF">C7959_12055</name>
</gene>
<dbReference type="AlphaFoldDB" id="A0A4R8GVV6"/>
<evidence type="ECO:0000313" key="2">
    <source>
        <dbReference type="Proteomes" id="UP000295832"/>
    </source>
</evidence>
<comment type="caution">
    <text evidence="1">The sequence shown here is derived from an EMBL/GenBank/DDBJ whole genome shotgun (WGS) entry which is preliminary data.</text>
</comment>
<evidence type="ECO:0000313" key="1">
    <source>
        <dbReference type="EMBL" id="TDX49161.1"/>
    </source>
</evidence>
<organism evidence="1 2">
    <name type="scientific">Orenia marismortui</name>
    <dbReference type="NCBI Taxonomy" id="46469"/>
    <lineage>
        <taxon>Bacteria</taxon>
        <taxon>Bacillati</taxon>
        <taxon>Bacillota</taxon>
        <taxon>Clostridia</taxon>
        <taxon>Halanaerobiales</taxon>
        <taxon>Halobacteroidaceae</taxon>
        <taxon>Orenia</taxon>
    </lineage>
</organism>
<dbReference type="EMBL" id="SOEG01000020">
    <property type="protein sequence ID" value="TDX49161.1"/>
    <property type="molecule type" value="Genomic_DNA"/>
</dbReference>